<dbReference type="CDD" id="cd00293">
    <property type="entry name" value="USP-like"/>
    <property type="match status" value="1"/>
</dbReference>
<dbReference type="Pfam" id="PF00582">
    <property type="entry name" value="Usp"/>
    <property type="match status" value="1"/>
</dbReference>
<gene>
    <name evidence="3" type="ORF">CA834_03555</name>
</gene>
<evidence type="ECO:0000256" key="1">
    <source>
        <dbReference type="ARBA" id="ARBA00008791"/>
    </source>
</evidence>
<sequence>MKRILIPTDFSENAMNAVRYALECFKNDKAEFYLLHAYQDEVYNNHDLLEEELFEEVLEIAKNRSQLKLDLLLNEVKTIAPNPKFKFHLVSAYNALLDEVDKLVIGKNIDLIVMGTKGESANKSYAFGSNTLQVLKYVSCPVLVIPEYYGYKQPKHVLFPTNFLIPYKKREMELVADMLSPFKSVVEVLYISKVAKLSKRQKDNQEFIKDELDQLDLNFKTIQSKKVSKAITAYAADHKIDLLIMVNTSQSFLEDMLFRSKVDDICLHTDIPFLALQNIRRTV</sequence>
<dbReference type="SUPFAM" id="SSF52402">
    <property type="entry name" value="Adenine nucleotide alpha hydrolases-like"/>
    <property type="match status" value="2"/>
</dbReference>
<feature type="domain" description="UspA" evidence="2">
    <location>
        <begin position="1"/>
        <end position="146"/>
    </location>
</feature>
<dbReference type="InterPro" id="IPR006015">
    <property type="entry name" value="Universal_stress_UspA"/>
</dbReference>
<dbReference type="EMBL" id="NGJN01000002">
    <property type="protein sequence ID" value="OZV69711.1"/>
    <property type="molecule type" value="Genomic_DNA"/>
</dbReference>
<name>A0A265UWM6_9FLAO</name>
<dbReference type="Proteomes" id="UP000216840">
    <property type="component" value="Unassembled WGS sequence"/>
</dbReference>
<dbReference type="Gene3D" id="3.40.50.12370">
    <property type="match status" value="1"/>
</dbReference>
<organism evidence="3 4">
    <name type="scientific">Winogradskyella aurantia</name>
    <dbReference type="NCBI Taxonomy" id="1915063"/>
    <lineage>
        <taxon>Bacteria</taxon>
        <taxon>Pseudomonadati</taxon>
        <taxon>Bacteroidota</taxon>
        <taxon>Flavobacteriia</taxon>
        <taxon>Flavobacteriales</taxon>
        <taxon>Flavobacteriaceae</taxon>
        <taxon>Winogradskyella</taxon>
    </lineage>
</organism>
<dbReference type="PRINTS" id="PR01438">
    <property type="entry name" value="UNVRSLSTRESS"/>
</dbReference>
<dbReference type="RefSeq" id="WP_094967303.1">
    <property type="nucleotide sequence ID" value="NZ_NGJN01000002.1"/>
</dbReference>
<comment type="caution">
    <text evidence="3">The sequence shown here is derived from an EMBL/GenBank/DDBJ whole genome shotgun (WGS) entry which is preliminary data.</text>
</comment>
<dbReference type="InterPro" id="IPR006016">
    <property type="entry name" value="UspA"/>
</dbReference>
<protein>
    <submittedName>
        <fullName evidence="3">Universal stress protein</fullName>
    </submittedName>
</protein>
<proteinExistence type="inferred from homology"/>
<dbReference type="PANTHER" id="PTHR46268:SF6">
    <property type="entry name" value="UNIVERSAL STRESS PROTEIN UP12"/>
    <property type="match status" value="1"/>
</dbReference>
<reference evidence="3 4" key="1">
    <citation type="submission" date="2017-05" db="EMBL/GenBank/DDBJ databases">
        <title>The draft genome sequence of Idiomarina salinarum WNB302.</title>
        <authorList>
            <person name="Sun Y."/>
            <person name="Chen B."/>
            <person name="Du Z."/>
        </authorList>
    </citation>
    <scope>NUCLEOTIDE SEQUENCE [LARGE SCALE GENOMIC DNA]</scope>
    <source>
        <strain evidence="3 4">WNB302</strain>
    </source>
</reference>
<evidence type="ECO:0000313" key="4">
    <source>
        <dbReference type="Proteomes" id="UP000216840"/>
    </source>
</evidence>
<dbReference type="OrthoDB" id="9788959at2"/>
<accession>A0A265UWM6</accession>
<evidence type="ECO:0000313" key="3">
    <source>
        <dbReference type="EMBL" id="OZV69711.1"/>
    </source>
</evidence>
<comment type="similarity">
    <text evidence="1">Belongs to the universal stress protein A family.</text>
</comment>
<evidence type="ECO:0000259" key="2">
    <source>
        <dbReference type="Pfam" id="PF00582"/>
    </source>
</evidence>
<dbReference type="AlphaFoldDB" id="A0A265UWM6"/>
<keyword evidence="4" id="KW-1185">Reference proteome</keyword>
<dbReference type="PANTHER" id="PTHR46268">
    <property type="entry name" value="STRESS RESPONSE PROTEIN NHAX"/>
    <property type="match status" value="1"/>
</dbReference>